<reference evidence="1 2" key="1">
    <citation type="journal article" date="2024" name="BMC Genomics">
        <title>De novo assembly and annotation of Popillia japonica's genome with initial clues to its potential as an invasive pest.</title>
        <authorList>
            <person name="Cucini C."/>
            <person name="Boschi S."/>
            <person name="Funari R."/>
            <person name="Cardaioli E."/>
            <person name="Iannotti N."/>
            <person name="Marturano G."/>
            <person name="Paoli F."/>
            <person name="Bruttini M."/>
            <person name="Carapelli A."/>
            <person name="Frati F."/>
            <person name="Nardi F."/>
        </authorList>
    </citation>
    <scope>NUCLEOTIDE SEQUENCE [LARGE SCALE GENOMIC DNA]</scope>
    <source>
        <strain evidence="1">DMR45628</strain>
    </source>
</reference>
<evidence type="ECO:0000313" key="2">
    <source>
        <dbReference type="Proteomes" id="UP001458880"/>
    </source>
</evidence>
<evidence type="ECO:0000313" key="1">
    <source>
        <dbReference type="EMBL" id="KAK9702452.1"/>
    </source>
</evidence>
<name>A0AAW1JGF6_POPJA</name>
<dbReference type="Proteomes" id="UP001458880">
    <property type="component" value="Unassembled WGS sequence"/>
</dbReference>
<gene>
    <name evidence="1" type="ORF">QE152_g29942</name>
</gene>
<dbReference type="PANTHER" id="PTHR10773:SF19">
    <property type="match status" value="1"/>
</dbReference>
<dbReference type="EMBL" id="JASPKY010000392">
    <property type="protein sequence ID" value="KAK9702452.1"/>
    <property type="molecule type" value="Genomic_DNA"/>
</dbReference>
<dbReference type="PANTHER" id="PTHR10773">
    <property type="entry name" value="DNA-DIRECTED RNA POLYMERASES I, II, AND III SUBUNIT RPABC2"/>
    <property type="match status" value="1"/>
</dbReference>
<accession>A0AAW1JGF6</accession>
<protein>
    <submittedName>
        <fullName evidence="1">Uncharacterized protein</fullName>
    </submittedName>
</protein>
<keyword evidence="2" id="KW-1185">Reference proteome</keyword>
<comment type="caution">
    <text evidence="1">The sequence shown here is derived from an EMBL/GenBank/DDBJ whole genome shotgun (WGS) entry which is preliminary data.</text>
</comment>
<organism evidence="1 2">
    <name type="scientific">Popillia japonica</name>
    <name type="common">Japanese beetle</name>
    <dbReference type="NCBI Taxonomy" id="7064"/>
    <lineage>
        <taxon>Eukaryota</taxon>
        <taxon>Metazoa</taxon>
        <taxon>Ecdysozoa</taxon>
        <taxon>Arthropoda</taxon>
        <taxon>Hexapoda</taxon>
        <taxon>Insecta</taxon>
        <taxon>Pterygota</taxon>
        <taxon>Neoptera</taxon>
        <taxon>Endopterygota</taxon>
        <taxon>Coleoptera</taxon>
        <taxon>Polyphaga</taxon>
        <taxon>Scarabaeiformia</taxon>
        <taxon>Scarabaeidae</taxon>
        <taxon>Rutelinae</taxon>
        <taxon>Popillia</taxon>
    </lineage>
</organism>
<proteinExistence type="predicted"/>
<dbReference type="AlphaFoldDB" id="A0AAW1JGF6"/>
<sequence>MSSNSESENEEICGKKRTRNVKLWKINKRKCARQCGESYVSTSGNIVPEKKTGPPCTCKLKCMSKFTDEEKHHILSKLYDGKPKNEQDTRARFLQGLIESKPVERHRKRVADENKTKPKVASFKYHIINNHERIPVCKQAFLNMYSISNFRVQRLNLLLVNGESPKDMRGKHNNRPTSITEDLRVKIKRHIESFPYKTSHYATKNIHYLDSKLNVKTMFELFIKKYPELDKIIKYEFYLKYFNENYSLRFGRPQDSRKKVPFTIKTVSFKDILDFKNWWPSCYKKTCRAVNNGHQDNFAVSKYMQFVYDASLPGYVKCFDYIDGLSSYIFKLIKPNHSPELPTNKAYSEPLTKIK</sequence>